<dbReference type="InterPro" id="IPR002195">
    <property type="entry name" value="Dihydroorotase_CS"/>
</dbReference>
<keyword evidence="2 5" id="KW-0378">Hydrolase</keyword>
<dbReference type="SUPFAM" id="SSF51556">
    <property type="entry name" value="Metallo-dependent hydrolases"/>
    <property type="match status" value="1"/>
</dbReference>
<dbReference type="AlphaFoldDB" id="A0A976SKM9"/>
<dbReference type="PROSITE" id="PS00483">
    <property type="entry name" value="DIHYDROOROTASE_2"/>
    <property type="match status" value="1"/>
</dbReference>
<dbReference type="PANTHER" id="PTHR43137:SF1">
    <property type="entry name" value="DIHYDROOROTASE"/>
    <property type="match status" value="1"/>
</dbReference>
<evidence type="ECO:0000313" key="6">
    <source>
        <dbReference type="Proteomes" id="UP000244803"/>
    </source>
</evidence>
<name>A0A976SKM9_THEOR</name>
<dbReference type="GO" id="GO:0006221">
    <property type="term" value="P:pyrimidine nucleotide biosynthetic process"/>
    <property type="evidence" value="ECO:0007669"/>
    <property type="project" value="UniProtKB-KW"/>
</dbReference>
<dbReference type="InterPro" id="IPR004721">
    <property type="entry name" value="DHOdimr"/>
</dbReference>
<dbReference type="Proteomes" id="UP000244803">
    <property type="component" value="Chromosome 4"/>
</dbReference>
<dbReference type="GO" id="GO:0005737">
    <property type="term" value="C:cytoplasm"/>
    <property type="evidence" value="ECO:0007669"/>
    <property type="project" value="TreeGrafter"/>
</dbReference>
<keyword evidence="4" id="KW-0665">Pyrimidine biosynthesis</keyword>
<dbReference type="EMBL" id="CP056067">
    <property type="protein sequence ID" value="UVC54400.1"/>
    <property type="molecule type" value="Genomic_DNA"/>
</dbReference>
<dbReference type="GO" id="GO:0006207">
    <property type="term" value="P:'de novo' pyrimidine nucleobase biosynthetic process"/>
    <property type="evidence" value="ECO:0007669"/>
    <property type="project" value="TreeGrafter"/>
</dbReference>
<dbReference type="GO" id="GO:0046872">
    <property type="term" value="F:metal ion binding"/>
    <property type="evidence" value="ECO:0007669"/>
    <property type="project" value="UniProtKB-KW"/>
</dbReference>
<organism evidence="5 6">
    <name type="scientific">Theileria orientalis</name>
    <dbReference type="NCBI Taxonomy" id="68886"/>
    <lineage>
        <taxon>Eukaryota</taxon>
        <taxon>Sar</taxon>
        <taxon>Alveolata</taxon>
        <taxon>Apicomplexa</taxon>
        <taxon>Aconoidasida</taxon>
        <taxon>Piroplasmida</taxon>
        <taxon>Theileriidae</taxon>
        <taxon>Theileria</taxon>
    </lineage>
</organism>
<dbReference type="GO" id="GO:0004151">
    <property type="term" value="F:dihydroorotase activity"/>
    <property type="evidence" value="ECO:0007669"/>
    <property type="project" value="UniProtKB-EC"/>
</dbReference>
<evidence type="ECO:0000256" key="4">
    <source>
        <dbReference type="ARBA" id="ARBA00022975"/>
    </source>
</evidence>
<reference evidence="5" key="1">
    <citation type="submission" date="2022-07" db="EMBL/GenBank/DDBJ databases">
        <title>Evaluation of T. orientalis genome assembly methods using nanopore sequencing and analysis of variation between genomes.</title>
        <authorList>
            <person name="Yam J."/>
            <person name="Micallef M.L."/>
            <person name="Liu M."/>
            <person name="Djordjevic S.P."/>
            <person name="Bogema D.R."/>
            <person name="Jenkins C."/>
        </authorList>
    </citation>
    <scope>NUCLEOTIDE SEQUENCE</scope>
    <source>
        <strain evidence="5">Fish Creek</strain>
    </source>
</reference>
<evidence type="ECO:0000256" key="1">
    <source>
        <dbReference type="ARBA" id="ARBA00022723"/>
    </source>
</evidence>
<dbReference type="PIRSF" id="PIRSF001237">
    <property type="entry name" value="DHOdimr"/>
    <property type="match status" value="1"/>
</dbReference>
<evidence type="ECO:0000256" key="2">
    <source>
        <dbReference type="ARBA" id="ARBA00022801"/>
    </source>
</evidence>
<evidence type="ECO:0000256" key="3">
    <source>
        <dbReference type="ARBA" id="ARBA00022833"/>
    </source>
</evidence>
<gene>
    <name evidence="5" type="ORF">MACJ_003942</name>
</gene>
<keyword evidence="3" id="KW-0862">Zinc</keyword>
<proteinExistence type="predicted"/>
<dbReference type="EC" id="3.5.2.3" evidence="5"/>
<keyword evidence="1" id="KW-0479">Metal-binding</keyword>
<dbReference type="InterPro" id="IPR032466">
    <property type="entry name" value="Metal_Hydrolase"/>
</dbReference>
<dbReference type="PANTHER" id="PTHR43137">
    <property type="entry name" value="DIHYDROOROTASE"/>
    <property type="match status" value="1"/>
</dbReference>
<evidence type="ECO:0000313" key="5">
    <source>
        <dbReference type="EMBL" id="UVC54400.1"/>
    </source>
</evidence>
<sequence length="310" mass="34949">MQFMYADDLHSHLRQGEMMKKVVKYVRSGGCNRVLVMPNTIPEISKCSQALEYRNELMELEPKVDYLMTLYLSDKVSTDDLRTNAKSCHVQGVKCYPANVTTNSNMGFNTLEPYYPLFREMERLNLSLHIHGESPGCSPLVAEKEFLTNIENVCRSFPSLKVVMEHVSMKPSLELVKRTHNLGATVTPHHMVLTVSDVLETTELITLENVVSHLKDPFSYCKPLAKGKEDRQGILELLEAGHPRVFLGSDSAPHTIETKMSANPPAGVYTQPFLLQYLSDTFESKGFMDKLENFCCKNGQEFLGLPPKGN</sequence>
<accession>A0A976SKM9</accession>
<protein>
    <submittedName>
        <fullName evidence="5">Dihydroorotase</fullName>
        <ecNumber evidence="5">3.5.2.3</ecNumber>
    </submittedName>
</protein>
<dbReference type="Gene3D" id="3.20.20.140">
    <property type="entry name" value="Metal-dependent hydrolases"/>
    <property type="match status" value="1"/>
</dbReference>